<evidence type="ECO:0000313" key="2">
    <source>
        <dbReference type="Ensembl" id="ENSMMOP00000017227.1"/>
    </source>
</evidence>
<organism evidence="2 3">
    <name type="scientific">Mola mola</name>
    <name type="common">Ocean sunfish</name>
    <name type="synonym">Tetraodon mola</name>
    <dbReference type="NCBI Taxonomy" id="94237"/>
    <lineage>
        <taxon>Eukaryota</taxon>
        <taxon>Metazoa</taxon>
        <taxon>Chordata</taxon>
        <taxon>Craniata</taxon>
        <taxon>Vertebrata</taxon>
        <taxon>Euteleostomi</taxon>
        <taxon>Actinopterygii</taxon>
        <taxon>Neopterygii</taxon>
        <taxon>Teleostei</taxon>
        <taxon>Neoteleostei</taxon>
        <taxon>Acanthomorphata</taxon>
        <taxon>Eupercaria</taxon>
        <taxon>Tetraodontiformes</taxon>
        <taxon>Molidae</taxon>
        <taxon>Mola</taxon>
    </lineage>
</organism>
<dbReference type="GO" id="GO:0008284">
    <property type="term" value="P:positive regulation of cell population proliferation"/>
    <property type="evidence" value="ECO:0007669"/>
    <property type="project" value="TreeGrafter"/>
</dbReference>
<dbReference type="Gene3D" id="1.20.1250.10">
    <property type="match status" value="1"/>
</dbReference>
<dbReference type="GO" id="GO:0005737">
    <property type="term" value="C:cytoplasm"/>
    <property type="evidence" value="ECO:0007669"/>
    <property type="project" value="TreeGrafter"/>
</dbReference>
<reference evidence="2" key="2">
    <citation type="submission" date="2025-09" db="UniProtKB">
        <authorList>
            <consortium name="Ensembl"/>
        </authorList>
    </citation>
    <scope>IDENTIFICATION</scope>
</reference>
<feature type="signal peptide" evidence="1">
    <location>
        <begin position="1"/>
        <end position="29"/>
    </location>
</feature>
<dbReference type="Proteomes" id="UP000261620">
    <property type="component" value="Unplaced"/>
</dbReference>
<feature type="chain" id="PRO_5018621159" description="Ciliary neurotrophic factor" evidence="1">
    <location>
        <begin position="30"/>
        <end position="198"/>
    </location>
</feature>
<dbReference type="GO" id="GO:0005125">
    <property type="term" value="F:cytokine activity"/>
    <property type="evidence" value="ECO:0007669"/>
    <property type="project" value="TreeGrafter"/>
</dbReference>
<dbReference type="AlphaFoldDB" id="A0A3Q3WX82"/>
<evidence type="ECO:0008006" key="4">
    <source>
        <dbReference type="Google" id="ProtNLM"/>
    </source>
</evidence>
<dbReference type="PRINTS" id="PR01946">
    <property type="entry name" value="IL11BFISH"/>
</dbReference>
<dbReference type="GO" id="GO:0043410">
    <property type="term" value="P:positive regulation of MAPK cascade"/>
    <property type="evidence" value="ECO:0007669"/>
    <property type="project" value="TreeGrafter"/>
</dbReference>
<dbReference type="OMA" id="MIHQVES"/>
<name>A0A3Q3WX82_MOLML</name>
<protein>
    <recommendedName>
        <fullName evidence="4">Ciliary neurotrophic factor</fullName>
    </recommendedName>
</protein>
<evidence type="ECO:0000256" key="1">
    <source>
        <dbReference type="SAM" id="SignalP"/>
    </source>
</evidence>
<dbReference type="Ensembl" id="ENSMMOT00000017512.1">
    <property type="protein sequence ID" value="ENSMMOP00000017227.1"/>
    <property type="gene ID" value="ENSMMOG00000013119.1"/>
</dbReference>
<reference evidence="2" key="1">
    <citation type="submission" date="2025-08" db="UniProtKB">
        <authorList>
            <consortium name="Ensembl"/>
        </authorList>
    </citation>
    <scope>IDENTIFICATION</scope>
</reference>
<dbReference type="PANTHER" id="PTHR16922:SF0">
    <property type="entry name" value="INTERLEUKIN-11"/>
    <property type="match status" value="1"/>
</dbReference>
<dbReference type="Pfam" id="PF07400">
    <property type="entry name" value="IL11"/>
    <property type="match status" value="1"/>
</dbReference>
<dbReference type="GO" id="GO:0008083">
    <property type="term" value="F:growth factor activity"/>
    <property type="evidence" value="ECO:0007669"/>
    <property type="project" value="TreeGrafter"/>
</dbReference>
<dbReference type="InterPro" id="IPR009079">
    <property type="entry name" value="4_helix_cytokine-like_core"/>
</dbReference>
<dbReference type="InterPro" id="IPR020438">
    <property type="entry name" value="IL-11"/>
</dbReference>
<accession>A0A3Q3WX82</accession>
<evidence type="ECO:0000313" key="3">
    <source>
        <dbReference type="Proteomes" id="UP000261620"/>
    </source>
</evidence>
<proteinExistence type="predicted"/>
<keyword evidence="3" id="KW-1185">Reference proteome</keyword>
<dbReference type="PANTHER" id="PTHR16922">
    <property type="entry name" value="INTERLEUKIN 11"/>
    <property type="match status" value="1"/>
</dbReference>
<sequence>MKIFILFHDFTRCLLHLLLLAELFVHTSSHPATSPSLCRMFRSMIHQVDRLMSFSKNLHDLVRLHSVLLESLPHIQHSFGYFSSLTVNKSISDLYVYTQSLKLHVDWLKTAKENVSLSYQSAEATSPHLLQLSNLLNVSLHQIGEETPQSMLPSFPLTYTAFDVLQFSVEISGQLQVFCSWSKRVLIHLQRLSHCPKH</sequence>
<dbReference type="STRING" id="94237.ENSMMOP00000017227"/>
<dbReference type="SUPFAM" id="SSF47266">
    <property type="entry name" value="4-helical cytokines"/>
    <property type="match status" value="1"/>
</dbReference>
<keyword evidence="1" id="KW-0732">Signal</keyword>
<dbReference type="InterPro" id="IPR020462">
    <property type="entry name" value="IL-11B_fish"/>
</dbReference>